<evidence type="ECO:0000313" key="2">
    <source>
        <dbReference type="Proteomes" id="UP001305647"/>
    </source>
</evidence>
<sequence length="103" mass="11233">MEMSITTISLLCSVSIFCSQRCPISRSRCVALVAPQAPALAPSASQRSCSSPTSQIVLGLGFCLRGFPSDAPGRVCVRLLCHQHGNILLRHRARWRCILRTIP</sequence>
<gene>
    <name evidence="1" type="ORF">N658DRAFT_185656</name>
</gene>
<reference evidence="1" key="1">
    <citation type="journal article" date="2023" name="Mol. Phylogenet. Evol.">
        <title>Genome-scale phylogeny and comparative genomics of the fungal order Sordariales.</title>
        <authorList>
            <person name="Hensen N."/>
            <person name="Bonometti L."/>
            <person name="Westerberg I."/>
            <person name="Brannstrom I.O."/>
            <person name="Guillou S."/>
            <person name="Cros-Aarteil S."/>
            <person name="Calhoun S."/>
            <person name="Haridas S."/>
            <person name="Kuo A."/>
            <person name="Mondo S."/>
            <person name="Pangilinan J."/>
            <person name="Riley R."/>
            <person name="LaButti K."/>
            <person name="Andreopoulos B."/>
            <person name="Lipzen A."/>
            <person name="Chen C."/>
            <person name="Yan M."/>
            <person name="Daum C."/>
            <person name="Ng V."/>
            <person name="Clum A."/>
            <person name="Steindorff A."/>
            <person name="Ohm R.A."/>
            <person name="Martin F."/>
            <person name="Silar P."/>
            <person name="Natvig D.O."/>
            <person name="Lalanne C."/>
            <person name="Gautier V."/>
            <person name="Ament-Velasquez S.L."/>
            <person name="Kruys A."/>
            <person name="Hutchinson M.I."/>
            <person name="Powell A.J."/>
            <person name="Barry K."/>
            <person name="Miller A.N."/>
            <person name="Grigoriev I.V."/>
            <person name="Debuchy R."/>
            <person name="Gladieux P."/>
            <person name="Hiltunen Thoren M."/>
            <person name="Johannesson H."/>
        </authorList>
    </citation>
    <scope>NUCLEOTIDE SEQUENCE</scope>
    <source>
        <strain evidence="1">CBS 757.83</strain>
    </source>
</reference>
<dbReference type="EMBL" id="MU863626">
    <property type="protein sequence ID" value="KAK4104663.1"/>
    <property type="molecule type" value="Genomic_DNA"/>
</dbReference>
<protein>
    <submittedName>
        <fullName evidence="1">Uncharacterized protein</fullName>
    </submittedName>
</protein>
<dbReference type="AlphaFoldDB" id="A0AAN6Q6U7"/>
<dbReference type="Proteomes" id="UP001305647">
    <property type="component" value="Unassembled WGS sequence"/>
</dbReference>
<organism evidence="1 2">
    <name type="scientific">Parathielavia hyrcaniae</name>
    <dbReference type="NCBI Taxonomy" id="113614"/>
    <lineage>
        <taxon>Eukaryota</taxon>
        <taxon>Fungi</taxon>
        <taxon>Dikarya</taxon>
        <taxon>Ascomycota</taxon>
        <taxon>Pezizomycotina</taxon>
        <taxon>Sordariomycetes</taxon>
        <taxon>Sordariomycetidae</taxon>
        <taxon>Sordariales</taxon>
        <taxon>Chaetomiaceae</taxon>
        <taxon>Parathielavia</taxon>
    </lineage>
</organism>
<proteinExistence type="predicted"/>
<keyword evidence="2" id="KW-1185">Reference proteome</keyword>
<comment type="caution">
    <text evidence="1">The sequence shown here is derived from an EMBL/GenBank/DDBJ whole genome shotgun (WGS) entry which is preliminary data.</text>
</comment>
<reference evidence="1" key="2">
    <citation type="submission" date="2023-05" db="EMBL/GenBank/DDBJ databases">
        <authorList>
            <consortium name="Lawrence Berkeley National Laboratory"/>
            <person name="Steindorff A."/>
            <person name="Hensen N."/>
            <person name="Bonometti L."/>
            <person name="Westerberg I."/>
            <person name="Brannstrom I.O."/>
            <person name="Guillou S."/>
            <person name="Cros-Aarteil S."/>
            <person name="Calhoun S."/>
            <person name="Haridas S."/>
            <person name="Kuo A."/>
            <person name="Mondo S."/>
            <person name="Pangilinan J."/>
            <person name="Riley R."/>
            <person name="Labutti K."/>
            <person name="Andreopoulos B."/>
            <person name="Lipzen A."/>
            <person name="Chen C."/>
            <person name="Yanf M."/>
            <person name="Daum C."/>
            <person name="Ng V."/>
            <person name="Clum A."/>
            <person name="Ohm R."/>
            <person name="Martin F."/>
            <person name="Silar P."/>
            <person name="Natvig D."/>
            <person name="Lalanne C."/>
            <person name="Gautier V."/>
            <person name="Ament-Velasquez S.L."/>
            <person name="Kruys A."/>
            <person name="Hutchinson M.I."/>
            <person name="Powell A.J."/>
            <person name="Barry K."/>
            <person name="Miller A.N."/>
            <person name="Grigoriev I.V."/>
            <person name="Debuchy R."/>
            <person name="Gladieux P."/>
            <person name="Thoren M.H."/>
            <person name="Johannesson H."/>
        </authorList>
    </citation>
    <scope>NUCLEOTIDE SEQUENCE</scope>
    <source>
        <strain evidence="1">CBS 757.83</strain>
    </source>
</reference>
<name>A0AAN6Q6U7_9PEZI</name>
<accession>A0AAN6Q6U7</accession>
<evidence type="ECO:0000313" key="1">
    <source>
        <dbReference type="EMBL" id="KAK4104663.1"/>
    </source>
</evidence>